<reference evidence="3" key="3">
    <citation type="journal article" date="2017" name="Nature">
        <title>Genome sequence of the progenitor of the wheat D genome Aegilops tauschii.</title>
        <authorList>
            <person name="Luo M.C."/>
            <person name="Gu Y.Q."/>
            <person name="Puiu D."/>
            <person name="Wang H."/>
            <person name="Twardziok S.O."/>
            <person name="Deal K.R."/>
            <person name="Huo N."/>
            <person name="Zhu T."/>
            <person name="Wang L."/>
            <person name="Wang Y."/>
            <person name="McGuire P.E."/>
            <person name="Liu S."/>
            <person name="Long H."/>
            <person name="Ramasamy R.K."/>
            <person name="Rodriguez J.C."/>
            <person name="Van S.L."/>
            <person name="Yuan L."/>
            <person name="Wang Z."/>
            <person name="Xia Z."/>
            <person name="Xiao L."/>
            <person name="Anderson O.D."/>
            <person name="Ouyang S."/>
            <person name="Liang Y."/>
            <person name="Zimin A.V."/>
            <person name="Pertea G."/>
            <person name="Qi P."/>
            <person name="Bennetzen J.L."/>
            <person name="Dai X."/>
            <person name="Dawson M.W."/>
            <person name="Muller H.G."/>
            <person name="Kugler K."/>
            <person name="Rivarola-Duarte L."/>
            <person name="Spannagl M."/>
            <person name="Mayer K.F.X."/>
            <person name="Lu F.H."/>
            <person name="Bevan M.W."/>
            <person name="Leroy P."/>
            <person name="Li P."/>
            <person name="You F.M."/>
            <person name="Sun Q."/>
            <person name="Liu Z."/>
            <person name="Lyons E."/>
            <person name="Wicker T."/>
            <person name="Salzberg S.L."/>
            <person name="Devos K.M."/>
            <person name="Dvorak J."/>
        </authorList>
    </citation>
    <scope>NUCLEOTIDE SEQUENCE [LARGE SCALE GENOMIC DNA]</scope>
    <source>
        <strain evidence="3">cv. AL8/78</strain>
    </source>
</reference>
<dbReference type="SUPFAM" id="SSF47616">
    <property type="entry name" value="GST C-terminal domain-like"/>
    <property type="match status" value="1"/>
</dbReference>
<dbReference type="Proteomes" id="UP000015105">
    <property type="component" value="Chromosome 1D"/>
</dbReference>
<reference evidence="3" key="5">
    <citation type="journal article" date="2021" name="G3 (Bethesda)">
        <title>Aegilops tauschii genome assembly Aet v5.0 features greater sequence contiguity and improved annotation.</title>
        <authorList>
            <person name="Wang L."/>
            <person name="Zhu T."/>
            <person name="Rodriguez J.C."/>
            <person name="Deal K.R."/>
            <person name="Dubcovsky J."/>
            <person name="McGuire P.E."/>
            <person name="Lux T."/>
            <person name="Spannagl M."/>
            <person name="Mayer K.F.X."/>
            <person name="Baldrich P."/>
            <person name="Meyers B.C."/>
            <person name="Huo N."/>
            <person name="Gu Y.Q."/>
            <person name="Zhou H."/>
            <person name="Devos K.M."/>
            <person name="Bennetzen J.L."/>
            <person name="Unver T."/>
            <person name="Budak H."/>
            <person name="Gulick P.J."/>
            <person name="Galiba G."/>
            <person name="Kalapos B."/>
            <person name="Nelson D.R."/>
            <person name="Li P."/>
            <person name="You F.M."/>
            <person name="Luo M.C."/>
            <person name="Dvorak J."/>
        </authorList>
    </citation>
    <scope>NUCLEOTIDE SEQUENCE [LARGE SCALE GENOMIC DNA]</scope>
    <source>
        <strain evidence="3">cv. AL8/78</strain>
    </source>
</reference>
<dbReference type="Gene3D" id="1.20.1050.10">
    <property type="match status" value="1"/>
</dbReference>
<dbReference type="Gramene" id="AET1Gv20485300.3">
    <property type="protein sequence ID" value="AET1Gv20485300.3"/>
    <property type="gene ID" value="AET1Gv20485300"/>
</dbReference>
<evidence type="ECO:0000313" key="3">
    <source>
        <dbReference type="EnsemblPlants" id="AET1Gv20485300.3"/>
    </source>
</evidence>
<reference evidence="4" key="2">
    <citation type="journal article" date="2017" name="Nat. Plants">
        <title>The Aegilops tauschii genome reveals multiple impacts of transposons.</title>
        <authorList>
            <person name="Zhao G."/>
            <person name="Zou C."/>
            <person name="Li K."/>
            <person name="Wang K."/>
            <person name="Li T."/>
            <person name="Gao L."/>
            <person name="Zhang X."/>
            <person name="Wang H."/>
            <person name="Yang Z."/>
            <person name="Liu X."/>
            <person name="Jiang W."/>
            <person name="Mao L."/>
            <person name="Kong X."/>
            <person name="Jiao Y."/>
            <person name="Jia J."/>
        </authorList>
    </citation>
    <scope>NUCLEOTIDE SEQUENCE [LARGE SCALE GENOMIC DNA]</scope>
    <source>
        <strain evidence="4">cv. AL8/78</strain>
    </source>
</reference>
<sequence length="309" mass="34412">SSSAELPELRNVHSFITSRLQLKGLSIQDPITTTYQEPRDPSAEPRLVNGSGGRRRRGEAARRVGQPVREQGADRAQPEGHQLRVRRGRPPQQGRAPPRLQPRAQEGARPHPQRQAHPGVAGHRAVHRRGLAGHRPERPPRRPAPARHRPVLGRLRRRQGKYYTTHRRLFAARSLFDSCLEVIKLEATHVLQVGSPWFTILFARKTEEKMEAAVRAISAMETLEGAFGESSGGKPFFGGDGIGFVDVVLGSYLGWFVVIEKMIGVKLLDAGRTPALAAWAQRFRMADAVKGVLPEDVDKVLEFLQTFLD</sequence>
<feature type="compositionally biased region" description="Basic and acidic residues" evidence="1">
    <location>
        <begin position="71"/>
        <end position="82"/>
    </location>
</feature>
<proteinExistence type="predicted"/>
<dbReference type="PANTHER" id="PTHR11260:SF550">
    <property type="entry name" value="GLUTATHIONE S-TRANSFERASE"/>
    <property type="match status" value="1"/>
</dbReference>
<dbReference type="Pfam" id="PF13410">
    <property type="entry name" value="GST_C_2"/>
    <property type="match status" value="1"/>
</dbReference>
<dbReference type="InterPro" id="IPR045074">
    <property type="entry name" value="GST_C_Tau"/>
</dbReference>
<evidence type="ECO:0000256" key="1">
    <source>
        <dbReference type="SAM" id="MobiDB-lite"/>
    </source>
</evidence>
<evidence type="ECO:0000259" key="2">
    <source>
        <dbReference type="PROSITE" id="PS50405"/>
    </source>
</evidence>
<organism evidence="3 4">
    <name type="scientific">Aegilops tauschii subsp. strangulata</name>
    <name type="common">Goatgrass</name>
    <dbReference type="NCBI Taxonomy" id="200361"/>
    <lineage>
        <taxon>Eukaryota</taxon>
        <taxon>Viridiplantae</taxon>
        <taxon>Streptophyta</taxon>
        <taxon>Embryophyta</taxon>
        <taxon>Tracheophyta</taxon>
        <taxon>Spermatophyta</taxon>
        <taxon>Magnoliopsida</taxon>
        <taxon>Liliopsida</taxon>
        <taxon>Poales</taxon>
        <taxon>Poaceae</taxon>
        <taxon>BOP clade</taxon>
        <taxon>Pooideae</taxon>
        <taxon>Triticodae</taxon>
        <taxon>Triticeae</taxon>
        <taxon>Triticinae</taxon>
        <taxon>Aegilops</taxon>
    </lineage>
</organism>
<dbReference type="InterPro" id="IPR010987">
    <property type="entry name" value="Glutathione-S-Trfase_C-like"/>
</dbReference>
<dbReference type="PROSITE" id="PS50405">
    <property type="entry name" value="GST_CTER"/>
    <property type="match status" value="1"/>
</dbReference>
<protein>
    <recommendedName>
        <fullName evidence="2">GST C-terminal domain-containing protein</fullName>
    </recommendedName>
</protein>
<dbReference type="GO" id="GO:0004364">
    <property type="term" value="F:glutathione transferase activity"/>
    <property type="evidence" value="ECO:0007669"/>
    <property type="project" value="InterPro"/>
</dbReference>
<accession>A0A452YP09</accession>
<dbReference type="STRING" id="200361.A0A452YP09"/>
<feature type="compositionally biased region" description="Basic residues" evidence="1">
    <location>
        <begin position="144"/>
        <end position="158"/>
    </location>
</feature>
<feature type="region of interest" description="Disordered" evidence="1">
    <location>
        <begin position="25"/>
        <end position="158"/>
    </location>
</feature>
<dbReference type="AlphaFoldDB" id="A0A452YP09"/>
<name>A0A452YP09_AEGTS</name>
<dbReference type="CDD" id="cd03185">
    <property type="entry name" value="GST_C_Tau"/>
    <property type="match status" value="1"/>
</dbReference>
<dbReference type="PANTHER" id="PTHR11260">
    <property type="entry name" value="GLUTATHIONE S-TRANSFERASE, GST, SUPERFAMILY, GST DOMAIN CONTAINING"/>
    <property type="match status" value="1"/>
</dbReference>
<reference evidence="4" key="1">
    <citation type="journal article" date="2014" name="Science">
        <title>Ancient hybridizations among the ancestral genomes of bread wheat.</title>
        <authorList>
            <consortium name="International Wheat Genome Sequencing Consortium,"/>
            <person name="Marcussen T."/>
            <person name="Sandve S.R."/>
            <person name="Heier L."/>
            <person name="Spannagl M."/>
            <person name="Pfeifer M."/>
            <person name="Jakobsen K.S."/>
            <person name="Wulff B.B."/>
            <person name="Steuernagel B."/>
            <person name="Mayer K.F."/>
            <person name="Olsen O.A."/>
        </authorList>
    </citation>
    <scope>NUCLEOTIDE SEQUENCE [LARGE SCALE GENOMIC DNA]</scope>
    <source>
        <strain evidence="4">cv. AL8/78</strain>
    </source>
</reference>
<dbReference type="GO" id="GO:0006749">
    <property type="term" value="P:glutathione metabolic process"/>
    <property type="evidence" value="ECO:0007669"/>
    <property type="project" value="InterPro"/>
</dbReference>
<evidence type="ECO:0000313" key="4">
    <source>
        <dbReference type="Proteomes" id="UP000015105"/>
    </source>
</evidence>
<dbReference type="EnsemblPlants" id="AET1Gv20485300.3">
    <property type="protein sequence ID" value="AET1Gv20485300.3"/>
    <property type="gene ID" value="AET1Gv20485300"/>
</dbReference>
<dbReference type="GO" id="GO:0005737">
    <property type="term" value="C:cytoplasm"/>
    <property type="evidence" value="ECO:0007669"/>
    <property type="project" value="TreeGrafter"/>
</dbReference>
<dbReference type="InterPro" id="IPR045073">
    <property type="entry name" value="Omega/Tau-like"/>
</dbReference>
<dbReference type="InterPro" id="IPR036282">
    <property type="entry name" value="Glutathione-S-Trfase_C_sf"/>
</dbReference>
<reference evidence="3" key="4">
    <citation type="submission" date="2019-03" db="UniProtKB">
        <authorList>
            <consortium name="EnsemblPlants"/>
        </authorList>
    </citation>
    <scope>IDENTIFICATION</scope>
</reference>
<feature type="compositionally biased region" description="Low complexity" evidence="1">
    <location>
        <begin position="90"/>
        <end position="105"/>
    </location>
</feature>
<keyword evidence="4" id="KW-1185">Reference proteome</keyword>
<feature type="domain" description="GST C-terminal" evidence="2">
    <location>
        <begin position="169"/>
        <end position="308"/>
    </location>
</feature>